<feature type="compositionally biased region" description="Polar residues" evidence="2">
    <location>
        <begin position="261"/>
        <end position="270"/>
    </location>
</feature>
<evidence type="ECO:0000256" key="2">
    <source>
        <dbReference type="SAM" id="MobiDB-lite"/>
    </source>
</evidence>
<dbReference type="RefSeq" id="XP_024576597.1">
    <property type="nucleotide sequence ID" value="XM_024725863.1"/>
</dbReference>
<sequence>MTTAISAASSWSSLQAKVTMPRSRSKTRSIWSTEEFDVTSKPSNQYVMLDSNKKQQETKDMERIIHDIETQRRYRTMGTRSKIGLKRQEDVNVFGSKDLSPQREKLYTFELDKSLRINRRKGDNADVSESFQDQVLAELQKMKDSQRLEFEALERLQREKDAAEHKARRLEQQLQKHERQESLKKDKSLYRSESRKFKTRNEFTIDQESSVTKSPNWRDMTMSPPPYFSAASPATSPFKRSAWPAWTGDESFPSKPRSEPPDSSSPIETKSLSRRSHSRNKARSSSIGRTLKDSQEVRRSCAFFVEKACAHAESEQLKKERAKRLERAQHAVPPRRLLERQVLAQERKSQQSRDHERQLASRMKQTKARQVPETTYLSVNMKEEEEKRKERIRLRAEDMMRSAELPPRLARSKNNESVLDHQKIRRKLQAASEEEARHRRQRSKSVPDFDKLHFEWKEALKKRRNGDKQTTKSDEFFTSRVATLLELQDKKKARKLRLQAKQDAIQQHVQRARDKLLARTRASKLASQSKSTKTEILRAQKKRIEALKHEKERERQEREAEVRERRREEINRRIRSQVQRLERIRRNEFAGTIVDVTDLDKIAKQKARDQRQQFKEAIARNKEKLLAATATRPSLMERFSTDVKRETHRRAALEAVVKSVFQKDFSTLKDVLTDDEHEVACAMIAADRF</sequence>
<evidence type="ECO:0000256" key="1">
    <source>
        <dbReference type="SAM" id="Coils"/>
    </source>
</evidence>
<name>A0A0P1AGI0_PLAHL</name>
<feature type="compositionally biased region" description="Basic and acidic residues" evidence="2">
    <location>
        <begin position="320"/>
        <end position="329"/>
    </location>
</feature>
<feature type="compositionally biased region" description="Basic and acidic residues" evidence="2">
    <location>
        <begin position="345"/>
        <end position="359"/>
    </location>
</feature>
<evidence type="ECO:0000313" key="3">
    <source>
        <dbReference type="EMBL" id="CEG40228.1"/>
    </source>
</evidence>
<keyword evidence="4" id="KW-1185">Reference proteome</keyword>
<keyword evidence="1" id="KW-0175">Coiled coil</keyword>
<dbReference type="EMBL" id="CCYD01000468">
    <property type="protein sequence ID" value="CEG40228.1"/>
    <property type="molecule type" value="Genomic_DNA"/>
</dbReference>
<dbReference type="OrthoDB" id="168140at2759"/>
<reference evidence="4" key="1">
    <citation type="submission" date="2014-09" db="EMBL/GenBank/DDBJ databases">
        <authorList>
            <person name="Sharma Rahul"/>
            <person name="Thines Marco"/>
        </authorList>
    </citation>
    <scope>NUCLEOTIDE SEQUENCE [LARGE SCALE GENOMIC DNA]</scope>
</reference>
<evidence type="ECO:0000313" key="4">
    <source>
        <dbReference type="Proteomes" id="UP000054928"/>
    </source>
</evidence>
<feature type="compositionally biased region" description="Low complexity" evidence="2">
    <location>
        <begin position="228"/>
        <end position="237"/>
    </location>
</feature>
<feature type="region of interest" description="Disordered" evidence="2">
    <location>
        <begin position="1"/>
        <end position="26"/>
    </location>
</feature>
<feature type="coiled-coil region" evidence="1">
    <location>
        <begin position="534"/>
        <end position="624"/>
    </location>
</feature>
<feature type="region of interest" description="Disordered" evidence="2">
    <location>
        <begin position="320"/>
        <end position="371"/>
    </location>
</feature>
<dbReference type="AlphaFoldDB" id="A0A0P1AGI0"/>
<feature type="region of interest" description="Disordered" evidence="2">
    <location>
        <begin position="407"/>
        <end position="445"/>
    </location>
</feature>
<dbReference type="Pfam" id="PF10595">
    <property type="entry name" value="FAM161A_B"/>
    <property type="match status" value="1"/>
</dbReference>
<feature type="compositionally biased region" description="Low complexity" evidence="2">
    <location>
        <begin position="1"/>
        <end position="13"/>
    </location>
</feature>
<feature type="compositionally biased region" description="Polar residues" evidence="2">
    <location>
        <begin position="204"/>
        <end position="215"/>
    </location>
</feature>
<feature type="compositionally biased region" description="Basic residues" evidence="2">
    <location>
        <begin position="272"/>
        <end position="282"/>
    </location>
</feature>
<feature type="region of interest" description="Disordered" evidence="2">
    <location>
        <begin position="160"/>
        <end position="292"/>
    </location>
</feature>
<proteinExistence type="predicted"/>
<feature type="compositionally biased region" description="Basic and acidic residues" evidence="2">
    <location>
        <begin position="160"/>
        <end position="203"/>
    </location>
</feature>
<dbReference type="InterPro" id="IPR019579">
    <property type="entry name" value="FAM161A/B"/>
</dbReference>
<dbReference type="OMA" id="ATNDIDH"/>
<organism evidence="3 4">
    <name type="scientific">Plasmopara halstedii</name>
    <name type="common">Downy mildew of sunflower</name>
    <dbReference type="NCBI Taxonomy" id="4781"/>
    <lineage>
        <taxon>Eukaryota</taxon>
        <taxon>Sar</taxon>
        <taxon>Stramenopiles</taxon>
        <taxon>Oomycota</taxon>
        <taxon>Peronosporomycetes</taxon>
        <taxon>Peronosporales</taxon>
        <taxon>Peronosporaceae</taxon>
        <taxon>Plasmopara</taxon>
    </lineage>
</organism>
<protein>
    <submittedName>
        <fullName evidence="3">Uncharacterized protein family UPF0564</fullName>
    </submittedName>
</protein>
<accession>A0A0P1AGI0</accession>
<dbReference type="Proteomes" id="UP000054928">
    <property type="component" value="Unassembled WGS sequence"/>
</dbReference>
<dbReference type="GeneID" id="36405495"/>